<dbReference type="AlphaFoldDB" id="A0A5E7I953"/>
<sequence length="51" mass="6197">MRVIRNDRKTYKTRESLSSPPRPKDSESKPKIEFEFEIYGHFVKRRIKSDL</sequence>
<evidence type="ECO:0000313" key="3">
    <source>
        <dbReference type="Proteomes" id="UP000349468"/>
    </source>
</evidence>
<name>A0A5E7I953_PSEFL</name>
<gene>
    <name evidence="2" type="ORF">PS870_01301</name>
</gene>
<reference evidence="2 3" key="1">
    <citation type="submission" date="2019-09" db="EMBL/GenBank/DDBJ databases">
        <authorList>
            <person name="Chandra G."/>
            <person name="Truman W A."/>
        </authorList>
    </citation>
    <scope>NUCLEOTIDE SEQUENCE [LARGE SCALE GENOMIC DNA]</scope>
    <source>
        <strain evidence="2">PS870</strain>
    </source>
</reference>
<dbReference type="EMBL" id="CABVIK010000003">
    <property type="protein sequence ID" value="VVO71127.1"/>
    <property type="molecule type" value="Genomic_DNA"/>
</dbReference>
<evidence type="ECO:0000313" key="2">
    <source>
        <dbReference type="EMBL" id="VVO71127.1"/>
    </source>
</evidence>
<proteinExistence type="predicted"/>
<accession>A0A5E7I953</accession>
<feature type="compositionally biased region" description="Basic and acidic residues" evidence="1">
    <location>
        <begin position="1"/>
        <end position="15"/>
    </location>
</feature>
<organism evidence="2 3">
    <name type="scientific">Pseudomonas fluorescens</name>
    <dbReference type="NCBI Taxonomy" id="294"/>
    <lineage>
        <taxon>Bacteria</taxon>
        <taxon>Pseudomonadati</taxon>
        <taxon>Pseudomonadota</taxon>
        <taxon>Gammaproteobacteria</taxon>
        <taxon>Pseudomonadales</taxon>
        <taxon>Pseudomonadaceae</taxon>
        <taxon>Pseudomonas</taxon>
    </lineage>
</organism>
<protein>
    <submittedName>
        <fullName evidence="2">Uncharacterized protein</fullName>
    </submittedName>
</protein>
<dbReference type="Proteomes" id="UP000349468">
    <property type="component" value="Unassembled WGS sequence"/>
</dbReference>
<feature type="region of interest" description="Disordered" evidence="1">
    <location>
        <begin position="1"/>
        <end position="29"/>
    </location>
</feature>
<evidence type="ECO:0000256" key="1">
    <source>
        <dbReference type="SAM" id="MobiDB-lite"/>
    </source>
</evidence>